<dbReference type="AlphaFoldDB" id="A0A417XX53"/>
<protein>
    <submittedName>
        <fullName evidence="6">FadR family transcriptional regulator</fullName>
    </submittedName>
</protein>
<dbReference type="PANTHER" id="PTHR43537:SF5">
    <property type="entry name" value="UXU OPERON TRANSCRIPTIONAL REGULATOR"/>
    <property type="match status" value="1"/>
</dbReference>
<dbReference type="GO" id="GO:0003700">
    <property type="term" value="F:DNA-binding transcription factor activity"/>
    <property type="evidence" value="ECO:0007669"/>
    <property type="project" value="InterPro"/>
</dbReference>
<dbReference type="InterPro" id="IPR008920">
    <property type="entry name" value="TF_FadR/GntR_C"/>
</dbReference>
<organism evidence="6 7">
    <name type="scientific">Nocardioides immobilis</name>
    <dbReference type="NCBI Taxonomy" id="2049295"/>
    <lineage>
        <taxon>Bacteria</taxon>
        <taxon>Bacillati</taxon>
        <taxon>Actinomycetota</taxon>
        <taxon>Actinomycetes</taxon>
        <taxon>Propionibacteriales</taxon>
        <taxon>Nocardioidaceae</taxon>
        <taxon>Nocardioides</taxon>
    </lineage>
</organism>
<evidence type="ECO:0000313" key="6">
    <source>
        <dbReference type="EMBL" id="RHW24953.1"/>
    </source>
</evidence>
<feature type="region of interest" description="Disordered" evidence="4">
    <location>
        <begin position="1"/>
        <end position="27"/>
    </location>
</feature>
<dbReference type="InterPro" id="IPR011711">
    <property type="entry name" value="GntR_C"/>
</dbReference>
<dbReference type="SMART" id="SM00895">
    <property type="entry name" value="FCD"/>
    <property type="match status" value="1"/>
</dbReference>
<gene>
    <name evidence="6" type="ORF">D0Z08_22405</name>
</gene>
<evidence type="ECO:0000313" key="7">
    <source>
        <dbReference type="Proteomes" id="UP000283644"/>
    </source>
</evidence>
<dbReference type="GO" id="GO:0003677">
    <property type="term" value="F:DNA binding"/>
    <property type="evidence" value="ECO:0007669"/>
    <property type="project" value="UniProtKB-KW"/>
</dbReference>
<evidence type="ECO:0000256" key="3">
    <source>
        <dbReference type="ARBA" id="ARBA00023163"/>
    </source>
</evidence>
<dbReference type="SUPFAM" id="SSF46785">
    <property type="entry name" value="Winged helix' DNA-binding domain"/>
    <property type="match status" value="1"/>
</dbReference>
<evidence type="ECO:0000256" key="4">
    <source>
        <dbReference type="SAM" id="MobiDB-lite"/>
    </source>
</evidence>
<keyword evidence="2" id="KW-0238">DNA-binding</keyword>
<keyword evidence="7" id="KW-1185">Reference proteome</keyword>
<dbReference type="Gene3D" id="1.20.120.530">
    <property type="entry name" value="GntR ligand-binding domain-like"/>
    <property type="match status" value="1"/>
</dbReference>
<dbReference type="Pfam" id="PF00392">
    <property type="entry name" value="GntR"/>
    <property type="match status" value="1"/>
</dbReference>
<dbReference type="Proteomes" id="UP000283644">
    <property type="component" value="Unassembled WGS sequence"/>
</dbReference>
<dbReference type="Pfam" id="PF07729">
    <property type="entry name" value="FCD"/>
    <property type="match status" value="1"/>
</dbReference>
<dbReference type="InterPro" id="IPR000524">
    <property type="entry name" value="Tscrpt_reg_HTH_GntR"/>
</dbReference>
<dbReference type="Gene3D" id="1.10.10.10">
    <property type="entry name" value="Winged helix-like DNA-binding domain superfamily/Winged helix DNA-binding domain"/>
    <property type="match status" value="1"/>
</dbReference>
<dbReference type="PRINTS" id="PR00035">
    <property type="entry name" value="HTHGNTR"/>
</dbReference>
<dbReference type="SUPFAM" id="SSF48008">
    <property type="entry name" value="GntR ligand-binding domain-like"/>
    <property type="match status" value="1"/>
</dbReference>
<dbReference type="InterPro" id="IPR036390">
    <property type="entry name" value="WH_DNA-bd_sf"/>
</dbReference>
<evidence type="ECO:0000259" key="5">
    <source>
        <dbReference type="PROSITE" id="PS50949"/>
    </source>
</evidence>
<evidence type="ECO:0000256" key="2">
    <source>
        <dbReference type="ARBA" id="ARBA00023125"/>
    </source>
</evidence>
<proteinExistence type="predicted"/>
<reference evidence="6 7" key="1">
    <citation type="submission" date="2018-09" db="EMBL/GenBank/DDBJ databases">
        <title>Genome sequencing of Nocardioides immobilis CCTCC AB 2017083 for comparison to Nocardioides silvaticus.</title>
        <authorList>
            <person name="Li C."/>
            <person name="Wang G."/>
        </authorList>
    </citation>
    <scope>NUCLEOTIDE SEQUENCE [LARGE SCALE GENOMIC DNA]</scope>
    <source>
        <strain evidence="6 7">CCTCC AB 2017083</strain>
    </source>
</reference>
<accession>A0A417XX53</accession>
<dbReference type="EMBL" id="QXGH01000028">
    <property type="protein sequence ID" value="RHW24953.1"/>
    <property type="molecule type" value="Genomic_DNA"/>
</dbReference>
<sequence>MSSEGNGDPKRGRRPASASRSPRVRQEARLKASDAVIAHLRNDIVSGQFPRGARLPNERELAARFGVSQPTVRESLRALEAMNWVEVRHGSGVYVAGGFSSRIGAMLTPMFQMERVGVLEVLEMREVLGLYSVGIAAQRATDDDVESLARAMAHCDTDVTPQLAEAITEFQLSLSAAAHSPVVFAVESFLIKLLMQFQLLADRHVSDRIWRERTGAFKADRARLLEELQRRDVEGLTFAMRRYLDHQRSWFTSDDDISNLLLSDFEIRLALDDVFVDLRVQQGVD</sequence>
<feature type="domain" description="HTH gntR-type" evidence="5">
    <location>
        <begin position="30"/>
        <end position="98"/>
    </location>
</feature>
<dbReference type="InterPro" id="IPR036388">
    <property type="entry name" value="WH-like_DNA-bd_sf"/>
</dbReference>
<name>A0A417XX53_9ACTN</name>
<dbReference type="SMART" id="SM00345">
    <property type="entry name" value="HTH_GNTR"/>
    <property type="match status" value="1"/>
</dbReference>
<keyword evidence="1" id="KW-0805">Transcription regulation</keyword>
<dbReference type="PANTHER" id="PTHR43537">
    <property type="entry name" value="TRANSCRIPTIONAL REGULATOR, GNTR FAMILY"/>
    <property type="match status" value="1"/>
</dbReference>
<dbReference type="PROSITE" id="PS50949">
    <property type="entry name" value="HTH_GNTR"/>
    <property type="match status" value="1"/>
</dbReference>
<evidence type="ECO:0000256" key="1">
    <source>
        <dbReference type="ARBA" id="ARBA00023015"/>
    </source>
</evidence>
<comment type="caution">
    <text evidence="6">The sequence shown here is derived from an EMBL/GenBank/DDBJ whole genome shotgun (WGS) entry which is preliminary data.</text>
</comment>
<dbReference type="CDD" id="cd07377">
    <property type="entry name" value="WHTH_GntR"/>
    <property type="match status" value="1"/>
</dbReference>
<keyword evidence="3" id="KW-0804">Transcription</keyword>